<dbReference type="PANTHER" id="PTHR43133:SF52">
    <property type="entry name" value="ECF RNA POLYMERASE SIGMA FACTOR SIGL"/>
    <property type="match status" value="1"/>
</dbReference>
<dbReference type="InterPro" id="IPR007627">
    <property type="entry name" value="RNA_pol_sigma70_r2"/>
</dbReference>
<dbReference type="CDD" id="cd06171">
    <property type="entry name" value="Sigma70_r4"/>
    <property type="match status" value="1"/>
</dbReference>
<protein>
    <recommendedName>
        <fullName evidence="6">RNA polymerase sigma factor</fullName>
    </recommendedName>
</protein>
<evidence type="ECO:0000256" key="1">
    <source>
        <dbReference type="ARBA" id="ARBA00010641"/>
    </source>
</evidence>
<evidence type="ECO:0000256" key="2">
    <source>
        <dbReference type="ARBA" id="ARBA00023015"/>
    </source>
</evidence>
<dbReference type="Proteomes" id="UP001165074">
    <property type="component" value="Unassembled WGS sequence"/>
</dbReference>
<keyword evidence="3 6" id="KW-0731">Sigma factor</keyword>
<dbReference type="SUPFAM" id="SSF88946">
    <property type="entry name" value="Sigma2 domain of RNA polymerase sigma factors"/>
    <property type="match status" value="1"/>
</dbReference>
<evidence type="ECO:0000256" key="7">
    <source>
        <dbReference type="SAM" id="MobiDB-lite"/>
    </source>
</evidence>
<dbReference type="NCBIfam" id="TIGR02937">
    <property type="entry name" value="sigma70-ECF"/>
    <property type="match status" value="1"/>
</dbReference>
<dbReference type="GO" id="GO:0000428">
    <property type="term" value="C:DNA-directed RNA polymerase complex"/>
    <property type="evidence" value="ECO:0007669"/>
    <property type="project" value="UniProtKB-KW"/>
</dbReference>
<dbReference type="RefSeq" id="WP_285583606.1">
    <property type="nucleotide sequence ID" value="NZ_BSTK01000022.1"/>
</dbReference>
<sequence length="189" mass="20802">MSPLAPERHRRPSRDTGPLTEDEDRTLVHRLYADHGAMLLAYVTRVLSDPYQAEDVVQETMLRAWRNAGRLSAGQGSTAAWLRRVAHNICVDRFRARRARPAEVAADAAAAPSAEDHAGAVVDSVVVARALSRLGPAHREVLSVVYFADRTAAEAAVLLDLPVGTVKSRVHHALRRLRLHIDELMDEPA</sequence>
<keyword evidence="2 6" id="KW-0805">Transcription regulation</keyword>
<dbReference type="InterPro" id="IPR036388">
    <property type="entry name" value="WH-like_DNA-bd_sf"/>
</dbReference>
<keyword evidence="4 6" id="KW-0238">DNA-binding</keyword>
<evidence type="ECO:0000256" key="3">
    <source>
        <dbReference type="ARBA" id="ARBA00023082"/>
    </source>
</evidence>
<dbReference type="InterPro" id="IPR014284">
    <property type="entry name" value="RNA_pol_sigma-70_dom"/>
</dbReference>
<comment type="caution">
    <text evidence="10">The sequence shown here is derived from an EMBL/GenBank/DDBJ whole genome shotgun (WGS) entry which is preliminary data.</text>
</comment>
<dbReference type="Gene3D" id="1.10.1740.10">
    <property type="match status" value="1"/>
</dbReference>
<dbReference type="EMBL" id="BSTK01000022">
    <property type="protein sequence ID" value="GLY91783.1"/>
    <property type="molecule type" value="Genomic_DNA"/>
</dbReference>
<comment type="similarity">
    <text evidence="1 6">Belongs to the sigma-70 factor family. ECF subfamily.</text>
</comment>
<dbReference type="GO" id="GO:0006352">
    <property type="term" value="P:DNA-templated transcription initiation"/>
    <property type="evidence" value="ECO:0007669"/>
    <property type="project" value="InterPro"/>
</dbReference>
<feature type="domain" description="RNA polymerase sigma-70 region 4" evidence="9">
    <location>
        <begin position="130"/>
        <end position="178"/>
    </location>
</feature>
<dbReference type="InterPro" id="IPR000838">
    <property type="entry name" value="RNA_pol_sigma70_ECF_CS"/>
</dbReference>
<dbReference type="InterPro" id="IPR013325">
    <property type="entry name" value="RNA_pol_sigma_r2"/>
</dbReference>
<feature type="domain" description="RNA polymerase sigma-70 region 2" evidence="8">
    <location>
        <begin position="31"/>
        <end position="98"/>
    </location>
</feature>
<evidence type="ECO:0000256" key="4">
    <source>
        <dbReference type="ARBA" id="ARBA00023125"/>
    </source>
</evidence>
<dbReference type="GO" id="GO:0016987">
    <property type="term" value="F:sigma factor activity"/>
    <property type="evidence" value="ECO:0007669"/>
    <property type="project" value="UniProtKB-KW"/>
</dbReference>
<dbReference type="InterPro" id="IPR007630">
    <property type="entry name" value="RNA_pol_sigma70_r4"/>
</dbReference>
<dbReference type="GO" id="GO:0003677">
    <property type="term" value="F:DNA binding"/>
    <property type="evidence" value="ECO:0007669"/>
    <property type="project" value="UniProtKB-KW"/>
</dbReference>
<evidence type="ECO:0000313" key="10">
    <source>
        <dbReference type="EMBL" id="GLY91783.1"/>
    </source>
</evidence>
<proteinExistence type="inferred from homology"/>
<dbReference type="Gene3D" id="1.10.10.10">
    <property type="entry name" value="Winged helix-like DNA-binding domain superfamily/Winged helix DNA-binding domain"/>
    <property type="match status" value="1"/>
</dbReference>
<evidence type="ECO:0000259" key="9">
    <source>
        <dbReference type="Pfam" id="PF04545"/>
    </source>
</evidence>
<dbReference type="PROSITE" id="PS01063">
    <property type="entry name" value="SIGMA70_ECF"/>
    <property type="match status" value="1"/>
</dbReference>
<dbReference type="InterPro" id="IPR039425">
    <property type="entry name" value="RNA_pol_sigma-70-like"/>
</dbReference>
<gene>
    <name evidence="10" type="primary">rpoE</name>
    <name evidence="10" type="ORF">Airi02_097110</name>
</gene>
<evidence type="ECO:0000259" key="8">
    <source>
        <dbReference type="Pfam" id="PF04542"/>
    </source>
</evidence>
<evidence type="ECO:0000256" key="5">
    <source>
        <dbReference type="ARBA" id="ARBA00023163"/>
    </source>
</evidence>
<keyword evidence="10" id="KW-0240">DNA-directed RNA polymerase</keyword>
<reference evidence="10" key="1">
    <citation type="submission" date="2023-03" db="EMBL/GenBank/DDBJ databases">
        <title>Actinoallomurus iriomotensis NBRC 103684.</title>
        <authorList>
            <person name="Ichikawa N."/>
            <person name="Sato H."/>
            <person name="Tonouchi N."/>
        </authorList>
    </citation>
    <scope>NUCLEOTIDE SEQUENCE</scope>
    <source>
        <strain evidence="10">NBRC 103684</strain>
    </source>
</reference>
<dbReference type="InterPro" id="IPR013324">
    <property type="entry name" value="RNA_pol_sigma_r3/r4-like"/>
</dbReference>
<dbReference type="AlphaFoldDB" id="A0A9W6SDV2"/>
<dbReference type="PANTHER" id="PTHR43133">
    <property type="entry name" value="RNA POLYMERASE ECF-TYPE SIGMA FACTO"/>
    <property type="match status" value="1"/>
</dbReference>
<keyword evidence="5 6" id="KW-0804">Transcription</keyword>
<name>A0A9W6SDV2_9ACTN</name>
<accession>A0A9W6SDV2</accession>
<organism evidence="10 11">
    <name type="scientific">Actinoallomurus iriomotensis</name>
    <dbReference type="NCBI Taxonomy" id="478107"/>
    <lineage>
        <taxon>Bacteria</taxon>
        <taxon>Bacillati</taxon>
        <taxon>Actinomycetota</taxon>
        <taxon>Actinomycetes</taxon>
        <taxon>Streptosporangiales</taxon>
        <taxon>Thermomonosporaceae</taxon>
        <taxon>Actinoallomurus</taxon>
    </lineage>
</organism>
<evidence type="ECO:0000256" key="6">
    <source>
        <dbReference type="RuleBase" id="RU000716"/>
    </source>
</evidence>
<feature type="region of interest" description="Disordered" evidence="7">
    <location>
        <begin position="1"/>
        <end position="22"/>
    </location>
</feature>
<dbReference type="Pfam" id="PF04542">
    <property type="entry name" value="Sigma70_r2"/>
    <property type="match status" value="1"/>
</dbReference>
<dbReference type="Pfam" id="PF04545">
    <property type="entry name" value="Sigma70_r4"/>
    <property type="match status" value="1"/>
</dbReference>
<evidence type="ECO:0000313" key="11">
    <source>
        <dbReference type="Proteomes" id="UP001165074"/>
    </source>
</evidence>
<keyword evidence="11" id="KW-1185">Reference proteome</keyword>
<dbReference type="SUPFAM" id="SSF88659">
    <property type="entry name" value="Sigma3 and sigma4 domains of RNA polymerase sigma factors"/>
    <property type="match status" value="1"/>
</dbReference>